<evidence type="ECO:0000313" key="2">
    <source>
        <dbReference type="Proteomes" id="UP000279962"/>
    </source>
</evidence>
<proteinExistence type="predicted"/>
<dbReference type="AlphaFoldDB" id="A0A3G2T0A1"/>
<gene>
    <name evidence="1" type="ORF">CDG68_06725</name>
</gene>
<sequence length="258" mass="28119">MDYLSSTLNLQQQGYKGVFKMNINKLILSSFSVFMLSTVGAIGHSEQLIALTDSDLSEVNGQAGVDLALKMSLNHTSDYKFDNSVCANNKLEFCRLAISANNRYDDGSNDSYDATGQRVISTTGKKQWLVFKGIQGTINIDKLGLDGSDVTFKSKSGVDTYRGALNFSFDVNKPIKIRNLGFQSMSIETDSDVGVSNTNVEGFLNTAKYDKTTDSVFDKNNPDTGVAREKGFLGLSMNGNLSIGGNIKIFSCLDHSRC</sequence>
<accession>A0A3G2T0A1</accession>
<name>A0A3G2T0A1_9GAMM</name>
<organism evidence="1 2">
    <name type="scientific">Acinetobacter wuhouensis</name>
    <dbReference type="NCBI Taxonomy" id="1879050"/>
    <lineage>
        <taxon>Bacteria</taxon>
        <taxon>Pseudomonadati</taxon>
        <taxon>Pseudomonadota</taxon>
        <taxon>Gammaproteobacteria</taxon>
        <taxon>Moraxellales</taxon>
        <taxon>Moraxellaceae</taxon>
        <taxon>Acinetobacter</taxon>
    </lineage>
</organism>
<evidence type="ECO:0000313" key="1">
    <source>
        <dbReference type="EMBL" id="AYO53367.1"/>
    </source>
</evidence>
<dbReference type="EMBL" id="CP033133">
    <property type="protein sequence ID" value="AYO53367.1"/>
    <property type="molecule type" value="Genomic_DNA"/>
</dbReference>
<dbReference type="Proteomes" id="UP000279962">
    <property type="component" value="Chromosome"/>
</dbReference>
<reference evidence="1 2" key="1">
    <citation type="submission" date="2018-10" db="EMBL/GenBank/DDBJ databases">
        <title>The complete genome of Acinetobacter wuhouensis strain WCHAW010062.</title>
        <authorList>
            <person name="Hu Y."/>
            <person name="Long H."/>
            <person name="Feng Y."/>
            <person name="Zong Z."/>
        </authorList>
    </citation>
    <scope>NUCLEOTIDE SEQUENCE [LARGE SCALE GENOMIC DNA]</scope>
    <source>
        <strain evidence="1 2">WCHAW010062</strain>
    </source>
</reference>
<protein>
    <submittedName>
        <fullName evidence="1">Uncharacterized protein</fullName>
    </submittedName>
</protein>